<name>A0A0C2RD62_9BACL</name>
<dbReference type="Proteomes" id="UP000031938">
    <property type="component" value="Unassembled WGS sequence"/>
</dbReference>
<gene>
    <name evidence="1" type="ORF">KP78_16620</name>
</gene>
<reference evidence="1 2" key="1">
    <citation type="submission" date="2015-01" db="EMBL/GenBank/DDBJ databases">
        <title>Genome sequencing of Jeotgalibacillus soli.</title>
        <authorList>
            <person name="Goh K.M."/>
            <person name="Chan K.-G."/>
            <person name="Yaakop A.S."/>
            <person name="Ee R."/>
            <person name="Gan H.M."/>
            <person name="Chan C.S."/>
        </authorList>
    </citation>
    <scope>NUCLEOTIDE SEQUENCE [LARGE SCALE GENOMIC DNA]</scope>
    <source>
        <strain evidence="1 2">P9</strain>
    </source>
</reference>
<organism evidence="1 2">
    <name type="scientific">Jeotgalibacillus soli</name>
    <dbReference type="NCBI Taxonomy" id="889306"/>
    <lineage>
        <taxon>Bacteria</taxon>
        <taxon>Bacillati</taxon>
        <taxon>Bacillota</taxon>
        <taxon>Bacilli</taxon>
        <taxon>Bacillales</taxon>
        <taxon>Caryophanaceae</taxon>
        <taxon>Jeotgalibacillus</taxon>
    </lineage>
</organism>
<accession>A0A0C2RD62</accession>
<protein>
    <submittedName>
        <fullName evidence="1">Uncharacterized protein</fullName>
    </submittedName>
</protein>
<evidence type="ECO:0000313" key="2">
    <source>
        <dbReference type="Proteomes" id="UP000031938"/>
    </source>
</evidence>
<proteinExistence type="predicted"/>
<dbReference type="STRING" id="889306.KP78_16620"/>
<dbReference type="PATRIC" id="fig|889306.3.peg.1669"/>
<dbReference type="EMBL" id="JXRP01000013">
    <property type="protein sequence ID" value="KIL48215.1"/>
    <property type="molecule type" value="Genomic_DNA"/>
</dbReference>
<sequence>MILKTILPVPDQLRNFLQLGDAVIITDSDQMKEITCI</sequence>
<comment type="caution">
    <text evidence="1">The sequence shown here is derived from an EMBL/GenBank/DDBJ whole genome shotgun (WGS) entry which is preliminary data.</text>
</comment>
<evidence type="ECO:0000313" key="1">
    <source>
        <dbReference type="EMBL" id="KIL48215.1"/>
    </source>
</evidence>
<dbReference type="AlphaFoldDB" id="A0A0C2RD62"/>
<keyword evidence="2" id="KW-1185">Reference proteome</keyword>